<evidence type="ECO:0000256" key="15">
    <source>
        <dbReference type="HAMAP-Rule" id="MF_00605"/>
    </source>
</evidence>
<dbReference type="RefSeq" id="WP_148951990.1">
    <property type="nucleotide sequence ID" value="NZ_CP043312.1"/>
</dbReference>
<dbReference type="InterPro" id="IPR029026">
    <property type="entry name" value="tRNA_m1G_MTases_N"/>
</dbReference>
<dbReference type="HAMAP" id="MF_00605">
    <property type="entry name" value="TrmD"/>
    <property type="match status" value="1"/>
</dbReference>
<accession>A0A5C0UIK6</accession>
<evidence type="ECO:0000313" key="20">
    <source>
        <dbReference type="Proteomes" id="UP000323844"/>
    </source>
</evidence>
<evidence type="ECO:0000256" key="10">
    <source>
        <dbReference type="ARBA" id="ARBA00022691"/>
    </source>
</evidence>
<dbReference type="Gene3D" id="3.40.1280.10">
    <property type="match status" value="1"/>
</dbReference>
<evidence type="ECO:0000313" key="19">
    <source>
        <dbReference type="EMBL" id="QEK39629.1"/>
    </source>
</evidence>
<dbReference type="AlphaFoldDB" id="A0A5C0UIK6"/>
<organism evidence="19 20">
    <name type="scientific">Candidatus Sneabacter namystus</name>
    <dbReference type="NCBI Taxonomy" id="2601646"/>
    <lineage>
        <taxon>Bacteria</taxon>
        <taxon>Pseudomonadati</taxon>
        <taxon>Pseudomonadota</taxon>
        <taxon>Alphaproteobacteria</taxon>
        <taxon>Rickettsiales</taxon>
        <taxon>Rickettsiaceae</taxon>
        <taxon>Rickettsieae</taxon>
        <taxon>Candidatus Sneabacter</taxon>
    </lineage>
</organism>
<evidence type="ECO:0000256" key="2">
    <source>
        <dbReference type="ARBA" id="ARBA00004496"/>
    </source>
</evidence>
<name>A0A5C0UIK6_9RICK</name>
<dbReference type="EC" id="2.1.1.228" evidence="5 15"/>
<proteinExistence type="inferred from homology"/>
<comment type="subunit">
    <text evidence="4 15 17">Homodimer.</text>
</comment>
<keyword evidence="20" id="KW-1185">Reference proteome</keyword>
<dbReference type="Gene3D" id="1.10.1270.20">
    <property type="entry name" value="tRNA(m1g37)methyltransferase, domain 2"/>
    <property type="match status" value="1"/>
</dbReference>
<comment type="subcellular location">
    <subcellularLocation>
        <location evidence="2 15 17">Cytoplasm</location>
    </subcellularLocation>
</comment>
<feature type="binding site" evidence="15 16">
    <location>
        <begin position="135"/>
        <end position="140"/>
    </location>
    <ligand>
        <name>S-adenosyl-L-methionine</name>
        <dbReference type="ChEBI" id="CHEBI:59789"/>
    </ligand>
</feature>
<feature type="domain" description="tRNA methyltransferase TRMD/TRM10-type" evidence="18">
    <location>
        <begin position="7"/>
        <end position="230"/>
    </location>
</feature>
<reference evidence="19 20" key="1">
    <citation type="submission" date="2019-08" db="EMBL/GenBank/DDBJ databases">
        <title>Highly reduced genomes of protist endosymbionts show evolutionary convergence.</title>
        <authorList>
            <person name="George E."/>
            <person name="Husnik F."/>
            <person name="Tashyreva D."/>
            <person name="Prokopchuk G."/>
            <person name="Horak A."/>
            <person name="Kwong W.K."/>
            <person name="Lukes J."/>
            <person name="Keeling P.J."/>
        </authorList>
    </citation>
    <scope>NUCLEOTIDE SEQUENCE [LARGE SCALE GENOMIC DNA]</scope>
    <source>
        <strain evidence="19">1621</strain>
    </source>
</reference>
<dbReference type="Proteomes" id="UP000323844">
    <property type="component" value="Chromosome"/>
</dbReference>
<dbReference type="GO" id="GO:0005829">
    <property type="term" value="C:cytosol"/>
    <property type="evidence" value="ECO:0007669"/>
    <property type="project" value="TreeGrafter"/>
</dbReference>
<feature type="binding site" evidence="15 16">
    <location>
        <position position="115"/>
    </location>
    <ligand>
        <name>S-adenosyl-L-methionine</name>
        <dbReference type="ChEBI" id="CHEBI:59789"/>
    </ligand>
</feature>
<dbReference type="PIRSF" id="PIRSF000386">
    <property type="entry name" value="tRNA_mtase"/>
    <property type="match status" value="1"/>
</dbReference>
<dbReference type="EMBL" id="CP043312">
    <property type="protein sequence ID" value="QEK39629.1"/>
    <property type="molecule type" value="Genomic_DNA"/>
</dbReference>
<keyword evidence="11 15" id="KW-0819">tRNA processing</keyword>
<keyword evidence="8 15" id="KW-0489">Methyltransferase</keyword>
<comment type="catalytic activity">
    <reaction evidence="14 15 17">
        <text>guanosine(37) in tRNA + S-adenosyl-L-methionine = N(1)-methylguanosine(37) in tRNA + S-adenosyl-L-homocysteine + H(+)</text>
        <dbReference type="Rhea" id="RHEA:36899"/>
        <dbReference type="Rhea" id="RHEA-COMP:10145"/>
        <dbReference type="Rhea" id="RHEA-COMP:10147"/>
        <dbReference type="ChEBI" id="CHEBI:15378"/>
        <dbReference type="ChEBI" id="CHEBI:57856"/>
        <dbReference type="ChEBI" id="CHEBI:59789"/>
        <dbReference type="ChEBI" id="CHEBI:73542"/>
        <dbReference type="ChEBI" id="CHEBI:74269"/>
        <dbReference type="EC" id="2.1.1.228"/>
    </reaction>
</comment>
<evidence type="ECO:0000256" key="9">
    <source>
        <dbReference type="ARBA" id="ARBA00022679"/>
    </source>
</evidence>
<evidence type="ECO:0000256" key="12">
    <source>
        <dbReference type="ARBA" id="ARBA00029736"/>
    </source>
</evidence>
<comment type="function">
    <text evidence="1 15 17">Specifically methylates guanosine-37 in various tRNAs.</text>
</comment>
<evidence type="ECO:0000256" key="14">
    <source>
        <dbReference type="ARBA" id="ARBA00047783"/>
    </source>
</evidence>
<evidence type="ECO:0000256" key="3">
    <source>
        <dbReference type="ARBA" id="ARBA00007630"/>
    </source>
</evidence>
<sequence length="231" mass="25889">MHRSNFHVKILSIFPEIFPGPLGISIMKNALNKQLWSYEVIDIRKFGIGKRKKVDDVHYGGLGGMVIRPDVLGKAIDAHKNNVEKIIYFSPKGKKLNQSIAKTSLETGCIMLICGRFEGVDERVLQEYNVERISIGDFILAGGELAAMVFLECCVRLLPGALPKYANRKNESFSEGFSGMLEHPLYTRPVVWAGRSVPDVLISGDKMEVEKWKMSASFQSTLNSRPDLIEE</sequence>
<keyword evidence="7 15" id="KW-0963">Cytoplasm</keyword>
<dbReference type="PANTHER" id="PTHR46417:SF1">
    <property type="entry name" value="TRNA (GUANINE-N(1)-)-METHYLTRANSFERASE"/>
    <property type="match status" value="1"/>
</dbReference>
<evidence type="ECO:0000256" key="5">
    <source>
        <dbReference type="ARBA" id="ARBA00012807"/>
    </source>
</evidence>
<evidence type="ECO:0000256" key="4">
    <source>
        <dbReference type="ARBA" id="ARBA00011738"/>
    </source>
</evidence>
<dbReference type="Pfam" id="PF01746">
    <property type="entry name" value="tRNA_m1G_MT"/>
    <property type="match status" value="1"/>
</dbReference>
<evidence type="ECO:0000256" key="6">
    <source>
        <dbReference type="ARBA" id="ARBA00014679"/>
    </source>
</evidence>
<evidence type="ECO:0000256" key="11">
    <source>
        <dbReference type="ARBA" id="ARBA00022694"/>
    </source>
</evidence>
<dbReference type="OrthoDB" id="9807416at2"/>
<dbReference type="InterPro" id="IPR029028">
    <property type="entry name" value="Alpha/beta_knot_MTases"/>
</dbReference>
<dbReference type="InterPro" id="IPR002649">
    <property type="entry name" value="tRNA_m1G_MeTrfase_TrmD"/>
</dbReference>
<evidence type="ECO:0000256" key="16">
    <source>
        <dbReference type="PIRSR" id="PIRSR000386-1"/>
    </source>
</evidence>
<comment type="similarity">
    <text evidence="3 15 17">Belongs to the RNA methyltransferase TrmD family.</text>
</comment>
<dbReference type="GO" id="GO:0052906">
    <property type="term" value="F:tRNA (guanine(37)-N1)-methyltransferase activity"/>
    <property type="evidence" value="ECO:0007669"/>
    <property type="project" value="UniProtKB-UniRule"/>
</dbReference>
<evidence type="ECO:0000259" key="18">
    <source>
        <dbReference type="Pfam" id="PF01746"/>
    </source>
</evidence>
<evidence type="ECO:0000256" key="8">
    <source>
        <dbReference type="ARBA" id="ARBA00022603"/>
    </source>
</evidence>
<keyword evidence="10 15" id="KW-0949">S-adenosyl-L-methionine</keyword>
<protein>
    <recommendedName>
        <fullName evidence="6 15">tRNA (guanine-N(1)-)-methyltransferase</fullName>
        <ecNumber evidence="5 15">2.1.1.228</ecNumber>
    </recommendedName>
    <alternativeName>
        <fullName evidence="12 15">M1G-methyltransferase</fullName>
    </alternativeName>
    <alternativeName>
        <fullName evidence="13 15">tRNA [GM37] methyltransferase</fullName>
    </alternativeName>
</protein>
<evidence type="ECO:0000256" key="1">
    <source>
        <dbReference type="ARBA" id="ARBA00002634"/>
    </source>
</evidence>
<evidence type="ECO:0000256" key="13">
    <source>
        <dbReference type="ARBA" id="ARBA00033392"/>
    </source>
</evidence>
<keyword evidence="9 15" id="KW-0808">Transferase</keyword>
<dbReference type="GO" id="GO:0002939">
    <property type="term" value="P:tRNA N1-guanine methylation"/>
    <property type="evidence" value="ECO:0007669"/>
    <property type="project" value="TreeGrafter"/>
</dbReference>
<evidence type="ECO:0000256" key="17">
    <source>
        <dbReference type="RuleBase" id="RU003464"/>
    </source>
</evidence>
<dbReference type="InterPro" id="IPR016009">
    <property type="entry name" value="tRNA_MeTrfase_TRMD/TRM10"/>
</dbReference>
<dbReference type="NCBIfam" id="NF000648">
    <property type="entry name" value="PRK00026.1"/>
    <property type="match status" value="1"/>
</dbReference>
<gene>
    <name evidence="15 19" type="primary">trmD</name>
    <name evidence="19" type="ORF">FZC37_01620</name>
</gene>
<dbReference type="SUPFAM" id="SSF75217">
    <property type="entry name" value="alpha/beta knot"/>
    <property type="match status" value="1"/>
</dbReference>
<dbReference type="InterPro" id="IPR023148">
    <property type="entry name" value="tRNA_m1G_MeTrfase_C_sf"/>
</dbReference>
<evidence type="ECO:0000256" key="7">
    <source>
        <dbReference type="ARBA" id="ARBA00022490"/>
    </source>
</evidence>
<dbReference type="PANTHER" id="PTHR46417">
    <property type="entry name" value="TRNA (GUANINE-N(1)-)-METHYLTRANSFERASE"/>
    <property type="match status" value="1"/>
</dbReference>
<dbReference type="KEGG" id="snay:FZC37_01620"/>
<dbReference type="NCBIfam" id="TIGR00088">
    <property type="entry name" value="trmD"/>
    <property type="match status" value="1"/>
</dbReference>